<dbReference type="EMBL" id="JABBGJ010000022">
    <property type="protein sequence ID" value="NMM00413.1"/>
    <property type="molecule type" value="Genomic_DNA"/>
</dbReference>
<evidence type="ECO:0000259" key="1">
    <source>
        <dbReference type="Pfam" id="PF12969"/>
    </source>
</evidence>
<dbReference type="Pfam" id="PF12969">
    <property type="entry name" value="DUF3857"/>
    <property type="match status" value="1"/>
</dbReference>
<dbReference type="Gene3D" id="2.60.40.3140">
    <property type="match status" value="1"/>
</dbReference>
<organism evidence="2 3">
    <name type="scientific">Paraburkholderia polaris</name>
    <dbReference type="NCBI Taxonomy" id="2728848"/>
    <lineage>
        <taxon>Bacteria</taxon>
        <taxon>Pseudomonadati</taxon>
        <taxon>Pseudomonadota</taxon>
        <taxon>Betaproteobacteria</taxon>
        <taxon>Burkholderiales</taxon>
        <taxon>Burkholderiaceae</taxon>
        <taxon>Paraburkholderia</taxon>
    </lineage>
</organism>
<evidence type="ECO:0000313" key="2">
    <source>
        <dbReference type="EMBL" id="NMM00413.1"/>
    </source>
</evidence>
<proteinExistence type="predicted"/>
<gene>
    <name evidence="2" type="ORF">HHL24_21045</name>
</gene>
<protein>
    <submittedName>
        <fullName evidence="2">DUF3857 domain-containing protein</fullName>
    </submittedName>
</protein>
<feature type="domain" description="DUF3857" evidence="1">
    <location>
        <begin position="24"/>
        <end position="87"/>
    </location>
</feature>
<reference evidence="2 3" key="1">
    <citation type="submission" date="2020-04" db="EMBL/GenBank/DDBJ databases">
        <title>Paraburkholderia sp. RP-4-7 isolated from soil.</title>
        <authorList>
            <person name="Dahal R.H."/>
        </authorList>
    </citation>
    <scope>NUCLEOTIDE SEQUENCE [LARGE SCALE GENOMIC DNA]</scope>
    <source>
        <strain evidence="2 3">RP-4-7</strain>
    </source>
</reference>
<accession>A0A848IGZ2</accession>
<dbReference type="InterPro" id="IPR024618">
    <property type="entry name" value="DUF3857"/>
</dbReference>
<evidence type="ECO:0000313" key="3">
    <source>
        <dbReference type="Proteomes" id="UP000544134"/>
    </source>
</evidence>
<sequence>MNTANFRPNVIRVLENIAYDVCEDGTYTKEVIERIRIETDQGVRQCSQISLSYSSSLEDLTVIRACTITSDGRRIDVSPDDVIEQQSCRERPCANVR</sequence>
<dbReference type="Proteomes" id="UP000544134">
    <property type="component" value="Unassembled WGS sequence"/>
</dbReference>
<dbReference type="AlphaFoldDB" id="A0A848IGZ2"/>
<dbReference type="RefSeq" id="WP_169487340.1">
    <property type="nucleotide sequence ID" value="NZ_JABBGJ010000022.1"/>
</dbReference>
<keyword evidence="3" id="KW-1185">Reference proteome</keyword>
<name>A0A848IGZ2_9BURK</name>
<comment type="caution">
    <text evidence="2">The sequence shown here is derived from an EMBL/GenBank/DDBJ whole genome shotgun (WGS) entry which is preliminary data.</text>
</comment>